<gene>
    <name evidence="6" type="ORF">CAL23_21580</name>
</gene>
<name>A0ABX4FC66_9BORD</name>
<evidence type="ECO:0000256" key="4">
    <source>
        <dbReference type="ARBA" id="ARBA00023163"/>
    </source>
</evidence>
<accession>A0ABX4FC66</accession>
<proteinExistence type="predicted"/>
<dbReference type="CDD" id="cd06124">
    <property type="entry name" value="cupin_NimR-like_N"/>
    <property type="match status" value="1"/>
</dbReference>
<dbReference type="SUPFAM" id="SSF51182">
    <property type="entry name" value="RmlC-like cupins"/>
    <property type="match status" value="1"/>
</dbReference>
<dbReference type="SUPFAM" id="SSF46689">
    <property type="entry name" value="Homeodomain-like"/>
    <property type="match status" value="1"/>
</dbReference>
<evidence type="ECO:0000313" key="7">
    <source>
        <dbReference type="Proteomes" id="UP000216524"/>
    </source>
</evidence>
<evidence type="ECO:0000256" key="1">
    <source>
        <dbReference type="ARBA" id="ARBA00023015"/>
    </source>
</evidence>
<evidence type="ECO:0000256" key="2">
    <source>
        <dbReference type="ARBA" id="ARBA00023125"/>
    </source>
</evidence>
<keyword evidence="3" id="KW-0010">Activator</keyword>
<dbReference type="Gene3D" id="1.10.10.60">
    <property type="entry name" value="Homeodomain-like"/>
    <property type="match status" value="1"/>
</dbReference>
<keyword evidence="7" id="KW-1185">Reference proteome</keyword>
<dbReference type="InterPro" id="IPR003313">
    <property type="entry name" value="AraC-bd"/>
</dbReference>
<comment type="caution">
    <text evidence="6">The sequence shown here is derived from an EMBL/GenBank/DDBJ whole genome shotgun (WGS) entry which is preliminary data.</text>
</comment>
<dbReference type="PROSITE" id="PS01124">
    <property type="entry name" value="HTH_ARAC_FAMILY_2"/>
    <property type="match status" value="1"/>
</dbReference>
<dbReference type="InterPro" id="IPR014710">
    <property type="entry name" value="RmlC-like_jellyroll"/>
</dbReference>
<dbReference type="SMART" id="SM00342">
    <property type="entry name" value="HTH_ARAC"/>
    <property type="match status" value="1"/>
</dbReference>
<dbReference type="EMBL" id="NEVV01000007">
    <property type="protein sequence ID" value="OZI70171.1"/>
    <property type="molecule type" value="Genomic_DNA"/>
</dbReference>
<keyword evidence="1" id="KW-0805">Transcription regulation</keyword>
<dbReference type="InterPro" id="IPR011051">
    <property type="entry name" value="RmlC_Cupin_sf"/>
</dbReference>
<dbReference type="Gene3D" id="2.60.120.10">
    <property type="entry name" value="Jelly Rolls"/>
    <property type="match status" value="1"/>
</dbReference>
<dbReference type="PANTHER" id="PTHR11019">
    <property type="entry name" value="HTH-TYPE TRANSCRIPTIONAL REGULATOR NIMR"/>
    <property type="match status" value="1"/>
</dbReference>
<evidence type="ECO:0000259" key="5">
    <source>
        <dbReference type="PROSITE" id="PS01124"/>
    </source>
</evidence>
<evidence type="ECO:0000313" key="6">
    <source>
        <dbReference type="EMBL" id="OZI70171.1"/>
    </source>
</evidence>
<feature type="domain" description="HTH araC/xylS-type" evidence="5">
    <location>
        <begin position="178"/>
        <end position="278"/>
    </location>
</feature>
<dbReference type="PRINTS" id="PR00032">
    <property type="entry name" value="HTHARAC"/>
</dbReference>
<dbReference type="InterPro" id="IPR009057">
    <property type="entry name" value="Homeodomain-like_sf"/>
</dbReference>
<sequence length="289" mass="31452">MPAIAKDPSPRRARAVPAPRQLSYLDLLTRQVQSAPGEMAALATDYPAGTVSSLHRHDRGQLLYAMNGVVTVITELGSWVVAPGQALWIAPGVLHQTRGFESVAIRSLYIDPAHADGLPAACQTIQVSPLLQALILEAVKLPPRDAGGERAGHIRALILDEMRHVCAAPLYVPMPRDPRLVRICQALLREPANAGSLDAWAAYGGLSRRNLTRLFRAQTGASFNAWRQKVLLMEALARLSRGEQITAVALDLGYGSPGAFTAMFRRALGVSPREYFRWTEAPREDGRAL</sequence>
<keyword evidence="2" id="KW-0238">DNA-binding</keyword>
<dbReference type="Pfam" id="PF02311">
    <property type="entry name" value="AraC_binding"/>
    <property type="match status" value="1"/>
</dbReference>
<evidence type="ECO:0000256" key="3">
    <source>
        <dbReference type="ARBA" id="ARBA00023159"/>
    </source>
</evidence>
<organism evidence="6 7">
    <name type="scientific">Bordetella genomosp. 6</name>
    <dbReference type="NCBI Taxonomy" id="463024"/>
    <lineage>
        <taxon>Bacteria</taxon>
        <taxon>Pseudomonadati</taxon>
        <taxon>Pseudomonadota</taxon>
        <taxon>Betaproteobacteria</taxon>
        <taxon>Burkholderiales</taxon>
        <taxon>Alcaligenaceae</taxon>
        <taxon>Bordetella</taxon>
    </lineage>
</organism>
<dbReference type="PANTHER" id="PTHR11019:SF159">
    <property type="entry name" value="TRANSCRIPTIONAL REGULATOR-RELATED"/>
    <property type="match status" value="1"/>
</dbReference>
<dbReference type="Pfam" id="PF12833">
    <property type="entry name" value="HTH_18"/>
    <property type="match status" value="1"/>
</dbReference>
<protein>
    <submittedName>
        <fullName evidence="6">AraC family transcriptional regulator</fullName>
    </submittedName>
</protein>
<reference evidence="6 7" key="1">
    <citation type="submission" date="2017-05" db="EMBL/GenBank/DDBJ databases">
        <title>Complete and WGS of Bordetella genogroups.</title>
        <authorList>
            <person name="Spilker T."/>
            <person name="Lipuma J."/>
        </authorList>
    </citation>
    <scope>NUCLEOTIDE SEQUENCE [LARGE SCALE GENOMIC DNA]</scope>
    <source>
        <strain evidence="6 7">AU3139</strain>
    </source>
</reference>
<dbReference type="InterPro" id="IPR018060">
    <property type="entry name" value="HTH_AraC"/>
</dbReference>
<keyword evidence="4" id="KW-0804">Transcription</keyword>
<dbReference type="RefSeq" id="WP_033463063.1">
    <property type="nucleotide sequence ID" value="NZ_CP021107.1"/>
</dbReference>
<dbReference type="Proteomes" id="UP000216524">
    <property type="component" value="Unassembled WGS sequence"/>
</dbReference>
<dbReference type="InterPro" id="IPR020449">
    <property type="entry name" value="Tscrpt_reg_AraC-type_HTH"/>
</dbReference>